<feature type="compositionally biased region" description="Polar residues" evidence="1">
    <location>
        <begin position="315"/>
        <end position="331"/>
    </location>
</feature>
<feature type="region of interest" description="Disordered" evidence="1">
    <location>
        <begin position="280"/>
        <end position="343"/>
    </location>
</feature>
<protein>
    <recommendedName>
        <fullName evidence="4">FAR1 domain-containing protein</fullName>
    </recommendedName>
</protein>
<reference evidence="2 3" key="1">
    <citation type="submission" date="2020-05" db="EMBL/GenBank/DDBJ databases">
        <title>Ceratocystis lukuohia genome.</title>
        <authorList>
            <person name="Harrington T.C."/>
            <person name="Kim K."/>
            <person name="Mayers C.G."/>
        </authorList>
    </citation>
    <scope>NUCLEOTIDE SEQUENCE [LARGE SCALE GENOMIC DNA]</scope>
    <source>
        <strain evidence="2 3">C4212</strain>
    </source>
</reference>
<dbReference type="GeneID" id="98119564"/>
<feature type="compositionally biased region" description="Polar residues" evidence="1">
    <location>
        <begin position="59"/>
        <end position="69"/>
    </location>
</feature>
<organism evidence="2 3">
    <name type="scientific">Ceratocystis lukuohia</name>
    <dbReference type="NCBI Taxonomy" id="2019550"/>
    <lineage>
        <taxon>Eukaryota</taxon>
        <taxon>Fungi</taxon>
        <taxon>Dikarya</taxon>
        <taxon>Ascomycota</taxon>
        <taxon>Pezizomycotina</taxon>
        <taxon>Sordariomycetes</taxon>
        <taxon>Hypocreomycetidae</taxon>
        <taxon>Microascales</taxon>
        <taxon>Ceratocystidaceae</taxon>
        <taxon>Ceratocystis</taxon>
    </lineage>
</organism>
<feature type="compositionally biased region" description="Low complexity" evidence="1">
    <location>
        <begin position="85"/>
        <end position="100"/>
    </location>
</feature>
<dbReference type="EMBL" id="JABSNW010000006">
    <property type="protein sequence ID" value="KAL2886338.1"/>
    <property type="molecule type" value="Genomic_DNA"/>
</dbReference>
<feature type="compositionally biased region" description="Low complexity" evidence="1">
    <location>
        <begin position="108"/>
        <end position="117"/>
    </location>
</feature>
<feature type="region of interest" description="Disordered" evidence="1">
    <location>
        <begin position="1"/>
        <end position="122"/>
    </location>
</feature>
<gene>
    <name evidence="2" type="ORF">HOO65_060168</name>
</gene>
<keyword evidence="3" id="KW-1185">Reference proteome</keyword>
<evidence type="ECO:0000313" key="3">
    <source>
        <dbReference type="Proteomes" id="UP001610728"/>
    </source>
</evidence>
<name>A0ABR4MDJ0_9PEZI</name>
<sequence>MPSSVPLRTLLPRPKPPAAPPSAESIASPVRPANSFIDTFAESSTIPPTNSPPNPHIFLSTNPPTSPCGNPSEAPSEAPSEDSSENPSADPSADPSTAPLTNPPTSPTNPANPAGPAVIFEPPPQVEYTTKQDLLAGINRWASERGYGFVTGRVNKNVHGKSTITYTCDRYGPPQFRSINRRRITNTRKTGCRYYVLGKETNHGTWLVQHASNSTSCVHNHPPTPKKYHPQHRYFTSDDKDLLKCLVNAGVKPNCIVDVLQQRGNSVFIHRDVYNEVDKIRASGNHDNDPTQAVSRKSKSSHKRVPRVGGKTGGLQPQQRKCTKCNSTGHSSRSKACPARPQATKEAVAELESCGNEGGDGE</sequence>
<proteinExistence type="predicted"/>
<comment type="caution">
    <text evidence="2">The sequence shown here is derived from an EMBL/GenBank/DDBJ whole genome shotgun (WGS) entry which is preliminary data.</text>
</comment>
<feature type="compositionally biased region" description="Basic residues" evidence="1">
    <location>
        <begin position="296"/>
        <end position="306"/>
    </location>
</feature>
<dbReference type="InterPro" id="IPR031052">
    <property type="entry name" value="FHY3/FAR1"/>
</dbReference>
<feature type="compositionally biased region" description="Basic and acidic residues" evidence="1">
    <location>
        <begin position="280"/>
        <end position="289"/>
    </location>
</feature>
<evidence type="ECO:0000256" key="1">
    <source>
        <dbReference type="SAM" id="MobiDB-lite"/>
    </source>
</evidence>
<dbReference type="PANTHER" id="PTHR31669:SF251">
    <property type="entry name" value="PROTEIN FAR1-RELATED SEQUENCE"/>
    <property type="match status" value="1"/>
</dbReference>
<dbReference type="RefSeq" id="XP_070857518.1">
    <property type="nucleotide sequence ID" value="XM_071001069.1"/>
</dbReference>
<dbReference type="PANTHER" id="PTHR31669">
    <property type="entry name" value="PROTEIN FAR1-RELATED SEQUENCE 10-RELATED"/>
    <property type="match status" value="1"/>
</dbReference>
<evidence type="ECO:0008006" key="4">
    <source>
        <dbReference type="Google" id="ProtNLM"/>
    </source>
</evidence>
<evidence type="ECO:0000313" key="2">
    <source>
        <dbReference type="EMBL" id="KAL2886338.1"/>
    </source>
</evidence>
<dbReference type="Proteomes" id="UP001610728">
    <property type="component" value="Unassembled WGS sequence"/>
</dbReference>
<accession>A0ABR4MDJ0</accession>